<comment type="caution">
    <text evidence="4">The sequence shown here is derived from an EMBL/GenBank/DDBJ whole genome shotgun (WGS) entry which is preliminary data.</text>
</comment>
<keyword evidence="1" id="KW-0863">Zinc-finger</keyword>
<feature type="domain" description="CCHC-type" evidence="3">
    <location>
        <begin position="322"/>
        <end position="336"/>
    </location>
</feature>
<proteinExistence type="predicted"/>
<keyword evidence="5" id="KW-1185">Reference proteome</keyword>
<dbReference type="PROSITE" id="PS50158">
    <property type="entry name" value="ZF_CCHC"/>
    <property type="match status" value="1"/>
</dbReference>
<dbReference type="GO" id="GO:0003676">
    <property type="term" value="F:nucleic acid binding"/>
    <property type="evidence" value="ECO:0007669"/>
    <property type="project" value="InterPro"/>
</dbReference>
<evidence type="ECO:0000256" key="1">
    <source>
        <dbReference type="PROSITE-ProRule" id="PRU00047"/>
    </source>
</evidence>
<evidence type="ECO:0000259" key="3">
    <source>
        <dbReference type="PROSITE" id="PS50158"/>
    </source>
</evidence>
<gene>
    <name evidence="4" type="ORF">MEDL_20603</name>
</gene>
<dbReference type="SMART" id="SM00343">
    <property type="entry name" value="ZnF_C2HC"/>
    <property type="match status" value="2"/>
</dbReference>
<evidence type="ECO:0000313" key="4">
    <source>
        <dbReference type="EMBL" id="CAG2206239.1"/>
    </source>
</evidence>
<name>A0A8S3RA55_MYTED</name>
<dbReference type="OrthoDB" id="6110336at2759"/>
<feature type="region of interest" description="Disordered" evidence="2">
    <location>
        <begin position="136"/>
        <end position="155"/>
    </location>
</feature>
<dbReference type="InterPro" id="IPR036875">
    <property type="entry name" value="Znf_CCHC_sf"/>
</dbReference>
<dbReference type="Proteomes" id="UP000683360">
    <property type="component" value="Unassembled WGS sequence"/>
</dbReference>
<organism evidence="4 5">
    <name type="scientific">Mytilus edulis</name>
    <name type="common">Blue mussel</name>
    <dbReference type="NCBI Taxonomy" id="6550"/>
    <lineage>
        <taxon>Eukaryota</taxon>
        <taxon>Metazoa</taxon>
        <taxon>Spiralia</taxon>
        <taxon>Lophotrochozoa</taxon>
        <taxon>Mollusca</taxon>
        <taxon>Bivalvia</taxon>
        <taxon>Autobranchia</taxon>
        <taxon>Pteriomorphia</taxon>
        <taxon>Mytilida</taxon>
        <taxon>Mytiloidea</taxon>
        <taxon>Mytilidae</taxon>
        <taxon>Mytilinae</taxon>
        <taxon>Mytilus</taxon>
    </lineage>
</organism>
<feature type="compositionally biased region" description="Polar residues" evidence="2">
    <location>
        <begin position="277"/>
        <end position="296"/>
    </location>
</feature>
<feature type="compositionally biased region" description="Basic and acidic residues" evidence="2">
    <location>
        <begin position="136"/>
        <end position="147"/>
    </location>
</feature>
<protein>
    <recommendedName>
        <fullName evidence="3">CCHC-type domain-containing protein</fullName>
    </recommendedName>
</protein>
<feature type="region of interest" description="Disordered" evidence="2">
    <location>
        <begin position="105"/>
        <end position="126"/>
    </location>
</feature>
<sequence>MEVLKLPLQVREQLMKAENEIKDKYFNFVRSLSFCDLKKFDKVKYKDIMISELSTEMNGTVSIDILKSQCHCMSNALNNECQANGAKMAKKLLVNLETTYHRRKIPENNRLRDSLTRDKKQENECESTAKLNNHSCKKDDLRDKQRNSAENSKPHIGTLLVGSSVIRDITTDAFKLDDQPLCVQGGRVSDITAELLSKPVDEIACDENCLYIEHDDDFKLPNGAINSLLYNRDGVHLNKKGSVKLANSLDIFEKQVAKQVTRPSNARKSGGAPQRGYQRNNRQAARQSKPTATRNAQHVRYERHSQSENRRHNETNEDELSCWYCGEGNHISKNCRHGQYLQCKRCNEYGHKLKHCNL</sequence>
<dbReference type="Gene3D" id="4.10.60.10">
    <property type="entry name" value="Zinc finger, CCHC-type"/>
    <property type="match status" value="1"/>
</dbReference>
<dbReference type="GO" id="GO:0008270">
    <property type="term" value="F:zinc ion binding"/>
    <property type="evidence" value="ECO:0007669"/>
    <property type="project" value="UniProtKB-KW"/>
</dbReference>
<dbReference type="SUPFAM" id="SSF57756">
    <property type="entry name" value="Retrovirus zinc finger-like domains"/>
    <property type="match status" value="1"/>
</dbReference>
<reference evidence="4" key="1">
    <citation type="submission" date="2021-03" db="EMBL/GenBank/DDBJ databases">
        <authorList>
            <person name="Bekaert M."/>
        </authorList>
    </citation>
    <scope>NUCLEOTIDE SEQUENCE</scope>
</reference>
<feature type="compositionally biased region" description="Basic and acidic residues" evidence="2">
    <location>
        <begin position="299"/>
        <end position="313"/>
    </location>
</feature>
<keyword evidence="1" id="KW-0862">Zinc</keyword>
<dbReference type="InterPro" id="IPR001878">
    <property type="entry name" value="Znf_CCHC"/>
</dbReference>
<feature type="compositionally biased region" description="Basic and acidic residues" evidence="2">
    <location>
        <begin position="105"/>
        <end position="123"/>
    </location>
</feature>
<evidence type="ECO:0000313" key="5">
    <source>
        <dbReference type="Proteomes" id="UP000683360"/>
    </source>
</evidence>
<feature type="region of interest" description="Disordered" evidence="2">
    <location>
        <begin position="259"/>
        <end position="313"/>
    </location>
</feature>
<dbReference type="AlphaFoldDB" id="A0A8S3RA55"/>
<keyword evidence="1" id="KW-0479">Metal-binding</keyword>
<accession>A0A8S3RA55</accession>
<evidence type="ECO:0000256" key="2">
    <source>
        <dbReference type="SAM" id="MobiDB-lite"/>
    </source>
</evidence>
<dbReference type="EMBL" id="CAJPWZ010001045">
    <property type="protein sequence ID" value="CAG2206239.1"/>
    <property type="molecule type" value="Genomic_DNA"/>
</dbReference>